<evidence type="ECO:0000313" key="1">
    <source>
        <dbReference type="EMBL" id="AEW86771.2"/>
    </source>
</evidence>
<reference evidence="1 2" key="1">
    <citation type="journal article" date="2012" name="J. Bacteriol.">
        <title>Genome Sequence of the Fish Pathogen Flavobacterium columnare ATCC 49512.</title>
        <authorList>
            <person name="Tekedar H.C."/>
            <person name="Karsi A."/>
            <person name="Gillaspy A.F."/>
            <person name="Dyer D.W."/>
            <person name="Benton N.R."/>
            <person name="Zaitshik J."/>
            <person name="Vamenta S."/>
            <person name="Banes M.M."/>
            <person name="Gulsoy N."/>
            <person name="Aboko-Cole M."/>
            <person name="Waldbieser G.C."/>
            <person name="Lawrence M.L."/>
        </authorList>
    </citation>
    <scope>NUCLEOTIDE SEQUENCE [LARGE SCALE GENOMIC DNA]</scope>
    <source>
        <strain evidence="2">ATCC 49512 / CIP 103533 / TG 44/87</strain>
    </source>
</reference>
<keyword evidence="2" id="KW-1185">Reference proteome</keyword>
<dbReference type="eggNOG" id="ENOG5031FIM">
    <property type="taxonomic scope" value="Bacteria"/>
</dbReference>
<dbReference type="KEGG" id="fco:FCOL_09810"/>
<protein>
    <submittedName>
        <fullName evidence="1">Uncharacterized protein</fullName>
    </submittedName>
</protein>
<organism evidence="1 2">
    <name type="scientific">Flavobacterium columnare (strain ATCC 49512 / CIP 103533 / TG 44/87)</name>
    <dbReference type="NCBI Taxonomy" id="1041826"/>
    <lineage>
        <taxon>Bacteria</taxon>
        <taxon>Pseudomonadati</taxon>
        <taxon>Bacteroidota</taxon>
        <taxon>Flavobacteriia</taxon>
        <taxon>Flavobacteriales</taxon>
        <taxon>Flavobacteriaceae</taxon>
        <taxon>Flavobacterium</taxon>
    </lineage>
</organism>
<evidence type="ECO:0000313" key="2">
    <source>
        <dbReference type="Proteomes" id="UP000005638"/>
    </source>
</evidence>
<dbReference type="AlphaFoldDB" id="G8XBJ1"/>
<dbReference type="HOGENOM" id="CLU_745462_0_0_10"/>
<dbReference type="EMBL" id="CP003222">
    <property type="protein sequence ID" value="AEW86771.2"/>
    <property type="molecule type" value="Genomic_DNA"/>
</dbReference>
<dbReference type="STRING" id="1041826.FCOL_09810"/>
<dbReference type="Proteomes" id="UP000005638">
    <property type="component" value="Chromosome"/>
</dbReference>
<gene>
    <name evidence="1" type="ordered locus">FCOL_09810</name>
</gene>
<sequence>MLNLHYNLEEELYLQNQSTLNFALGNNLNETDFPIDENSPIRNSYNVKSYGLLNVVTTQSVFKNDTVTATHLIGSYNFLKTALYIANFTQDIAYNGKVKLNGTTYFPSNYVSPSYLTNEVNTFIHTGKKEISKLQLPKINPKFDRILEGFYSYKNTLNIDTKVKDSLFFNSFTKPTQEINIGSNLSNIIIKGNYILRNNDSIRIAKSATLEDVIIVSPKISVEEGFKGNAQFIATQKINVGAKVVLNYPSALVLKSEENEETQIKIGKETKIFGTVVLFGNGMENIAKNSIAIEDKNLVIGSIYCTGKLDLQGTVYGSVFTNKVFRQTSSSVHENVLHNLTIDTTKKPNYFMDFPLFINPNTKYGIIKKLK</sequence>
<proteinExistence type="predicted"/>
<name>G8XBJ1_FLACA</name>
<accession>G8XBJ1</accession>